<comment type="caution">
    <text evidence="13">The sequence shown here is derived from an EMBL/GenBank/DDBJ whole genome shotgun (WGS) entry which is preliminary data.</text>
</comment>
<dbReference type="Pfam" id="PF01545">
    <property type="entry name" value="Cation_efflux"/>
    <property type="match status" value="1"/>
</dbReference>
<keyword evidence="5" id="KW-0967">Endosome</keyword>
<evidence type="ECO:0000256" key="4">
    <source>
        <dbReference type="ARBA" id="ARBA00022692"/>
    </source>
</evidence>
<dbReference type="GO" id="GO:0031410">
    <property type="term" value="C:cytoplasmic vesicle"/>
    <property type="evidence" value="ECO:0007669"/>
    <property type="project" value="UniProtKB-KW"/>
</dbReference>
<evidence type="ECO:0000259" key="12">
    <source>
        <dbReference type="Pfam" id="PF01545"/>
    </source>
</evidence>
<dbReference type="PATRIC" id="fig|29311.18.peg.2201"/>
<dbReference type="InterPro" id="IPR058533">
    <property type="entry name" value="Cation_efflux_TM"/>
</dbReference>
<evidence type="ECO:0000256" key="5">
    <source>
        <dbReference type="ARBA" id="ARBA00022753"/>
    </source>
</evidence>
<protein>
    <submittedName>
        <fullName evidence="13">Cation transporter</fullName>
    </submittedName>
</protein>
<keyword evidence="14" id="KW-1185">Reference proteome</keyword>
<keyword evidence="4 11" id="KW-0812">Transmembrane</keyword>
<feature type="transmembrane region" description="Helical" evidence="11">
    <location>
        <begin position="72"/>
        <end position="94"/>
    </location>
</feature>
<feature type="transmembrane region" description="Helical" evidence="11">
    <location>
        <begin position="106"/>
        <end position="123"/>
    </location>
</feature>
<keyword evidence="7 11" id="KW-1133">Transmembrane helix</keyword>
<evidence type="ECO:0000313" key="14">
    <source>
        <dbReference type="Proteomes" id="UP000036334"/>
    </source>
</evidence>
<accession>A0A0I9U571</accession>
<reference evidence="13 14" key="1">
    <citation type="submission" date="2015-05" db="EMBL/GenBank/DDBJ databases">
        <title>Genome sequence of Mycobacterium haemophilum.</title>
        <authorList>
            <person name="Greninger A.L."/>
            <person name="Cunningham G."/>
            <person name="Miller S."/>
        </authorList>
    </citation>
    <scope>NUCLEOTIDE SEQUENCE [LARGE SCALE GENOMIC DNA]</scope>
    <source>
        <strain evidence="14">UC1</strain>
    </source>
</reference>
<name>A0A0I9U571_9MYCO</name>
<evidence type="ECO:0000256" key="10">
    <source>
        <dbReference type="ARBA" id="ARBA00023329"/>
    </source>
</evidence>
<evidence type="ECO:0000256" key="2">
    <source>
        <dbReference type="ARBA" id="ARBA00004644"/>
    </source>
</evidence>
<gene>
    <name evidence="13" type="ORF">ABH38_02685</name>
</gene>
<dbReference type="PANTHER" id="PTHR31937:SF2">
    <property type="entry name" value="TRANSMEMBRANE PROTEIN 163"/>
    <property type="match status" value="1"/>
</dbReference>
<feature type="transmembrane region" description="Helical" evidence="11">
    <location>
        <begin position="144"/>
        <end position="168"/>
    </location>
</feature>
<sequence length="192" mass="20232">MRAGLLRRGFALEYATLGWNVVGIVVLAVAALTARSVALAGFGLDSLIEIGASTVVIWELSGTGERRQRRALRLIGVGFALLAVYLLVQSTWVLASGFHPHHSTPGIVWTAITAAVMFALAAGKARTGAALSNPVLVTEGRVTLIDGLLAAAVLLGLLLNAAAGWWWADPVAGYVLVYYAVREVRGIFSADH</sequence>
<evidence type="ECO:0000256" key="7">
    <source>
        <dbReference type="ARBA" id="ARBA00022989"/>
    </source>
</evidence>
<comment type="subcellular location">
    <subcellularLocation>
        <location evidence="2">Cytoplasmic vesicle</location>
        <location evidence="2">Secretory vesicle</location>
        <location evidence="2">Synaptic vesicle membrane</location>
        <topology evidence="2">Multi-pass membrane protein</topology>
    </subcellularLocation>
    <subcellularLocation>
        <location evidence="1">Early endosome membrane</location>
    </subcellularLocation>
</comment>
<evidence type="ECO:0000256" key="8">
    <source>
        <dbReference type="ARBA" id="ARBA00023018"/>
    </source>
</evidence>
<evidence type="ECO:0000256" key="9">
    <source>
        <dbReference type="ARBA" id="ARBA00023136"/>
    </source>
</evidence>
<dbReference type="EMBL" id="LDPR01000002">
    <property type="protein sequence ID" value="KLO38672.1"/>
    <property type="molecule type" value="Genomic_DNA"/>
</dbReference>
<keyword evidence="10" id="KW-0968">Cytoplasmic vesicle</keyword>
<feature type="domain" description="Cation efflux protein transmembrane" evidence="12">
    <location>
        <begin position="78"/>
        <end position="186"/>
    </location>
</feature>
<dbReference type="InterPro" id="IPR027469">
    <property type="entry name" value="Cation_efflux_TMD_sf"/>
</dbReference>
<evidence type="ECO:0000256" key="3">
    <source>
        <dbReference type="ARBA" id="ARBA00008731"/>
    </source>
</evidence>
<evidence type="ECO:0000256" key="6">
    <source>
        <dbReference type="ARBA" id="ARBA00022833"/>
    </source>
</evidence>
<proteinExistence type="inferred from homology"/>
<dbReference type="GO" id="GO:0008324">
    <property type="term" value="F:monoatomic cation transmembrane transporter activity"/>
    <property type="evidence" value="ECO:0007669"/>
    <property type="project" value="InterPro"/>
</dbReference>
<evidence type="ECO:0000256" key="11">
    <source>
        <dbReference type="SAM" id="Phobius"/>
    </source>
</evidence>
<keyword evidence="6" id="KW-0862">Zinc</keyword>
<dbReference type="InterPro" id="IPR026765">
    <property type="entry name" value="Tmem163"/>
</dbReference>
<dbReference type="Gene3D" id="1.20.1510.10">
    <property type="entry name" value="Cation efflux protein transmembrane domain"/>
    <property type="match status" value="1"/>
</dbReference>
<feature type="transmembrane region" description="Helical" evidence="11">
    <location>
        <begin position="12"/>
        <end position="32"/>
    </location>
</feature>
<feature type="transmembrane region" description="Helical" evidence="11">
    <location>
        <begin position="38"/>
        <end position="60"/>
    </location>
</feature>
<keyword evidence="8" id="KW-0770">Synapse</keyword>
<evidence type="ECO:0000313" key="13">
    <source>
        <dbReference type="EMBL" id="KLO38672.1"/>
    </source>
</evidence>
<dbReference type="PANTHER" id="PTHR31937">
    <property type="entry name" value="TRANSMEMBRANE PROTEIN 163"/>
    <property type="match status" value="1"/>
</dbReference>
<comment type="similarity">
    <text evidence="3">Belongs to the TMEM163 family.</text>
</comment>
<dbReference type="OrthoDB" id="9805136at2"/>
<dbReference type="GO" id="GO:0016020">
    <property type="term" value="C:membrane"/>
    <property type="evidence" value="ECO:0007669"/>
    <property type="project" value="InterPro"/>
</dbReference>
<organism evidence="13 14">
    <name type="scientific">Mycobacterium haemophilum</name>
    <dbReference type="NCBI Taxonomy" id="29311"/>
    <lineage>
        <taxon>Bacteria</taxon>
        <taxon>Bacillati</taxon>
        <taxon>Actinomycetota</taxon>
        <taxon>Actinomycetes</taxon>
        <taxon>Mycobacteriales</taxon>
        <taxon>Mycobacteriaceae</taxon>
        <taxon>Mycobacterium</taxon>
    </lineage>
</organism>
<dbReference type="AlphaFoldDB" id="A0A0I9U571"/>
<dbReference type="SUPFAM" id="SSF161111">
    <property type="entry name" value="Cation efflux protein transmembrane domain-like"/>
    <property type="match status" value="1"/>
</dbReference>
<evidence type="ECO:0000256" key="1">
    <source>
        <dbReference type="ARBA" id="ARBA00004146"/>
    </source>
</evidence>
<keyword evidence="9 11" id="KW-0472">Membrane</keyword>
<dbReference type="Proteomes" id="UP000036334">
    <property type="component" value="Unassembled WGS sequence"/>
</dbReference>